<organism evidence="1">
    <name type="scientific">Trieres chinensis</name>
    <name type="common">Marine centric diatom</name>
    <name type="synonym">Odontella sinensis</name>
    <dbReference type="NCBI Taxonomy" id="1514140"/>
    <lineage>
        <taxon>Eukaryota</taxon>
        <taxon>Sar</taxon>
        <taxon>Stramenopiles</taxon>
        <taxon>Ochrophyta</taxon>
        <taxon>Bacillariophyta</taxon>
        <taxon>Mediophyceae</taxon>
        <taxon>Biddulphiophycidae</taxon>
        <taxon>Eupodiscales</taxon>
        <taxon>Parodontellaceae</taxon>
        <taxon>Trieres</taxon>
    </lineage>
</organism>
<gene>
    <name evidence="1" type="ORF">OSIN01602_LOCUS5330</name>
</gene>
<dbReference type="AlphaFoldDB" id="A0A7S2ED68"/>
<dbReference type="EMBL" id="HBGO01009631">
    <property type="protein sequence ID" value="CAD9329804.1"/>
    <property type="molecule type" value="Transcribed_RNA"/>
</dbReference>
<name>A0A7S2ED68_TRICV</name>
<accession>A0A7S2ED68</accession>
<proteinExistence type="predicted"/>
<protein>
    <submittedName>
        <fullName evidence="1">Uncharacterized protein</fullName>
    </submittedName>
</protein>
<evidence type="ECO:0000313" key="1">
    <source>
        <dbReference type="EMBL" id="CAD9329804.1"/>
    </source>
</evidence>
<reference evidence="1" key="1">
    <citation type="submission" date="2021-01" db="EMBL/GenBank/DDBJ databases">
        <authorList>
            <person name="Corre E."/>
            <person name="Pelletier E."/>
            <person name="Niang G."/>
            <person name="Scheremetjew M."/>
            <person name="Finn R."/>
            <person name="Kale V."/>
            <person name="Holt S."/>
            <person name="Cochrane G."/>
            <person name="Meng A."/>
            <person name="Brown T."/>
            <person name="Cohen L."/>
        </authorList>
    </citation>
    <scope>NUCLEOTIDE SEQUENCE</scope>
    <source>
        <strain evidence="1">Grunow 1884</strain>
    </source>
</reference>
<sequence>MRESQLQSILAATDSKELCPRAIAVTKAHSALPKEVDDEGESSPYCDACMPMYQETVLAYIDSNSDKEIDDEGASAPRTIKVEKGENKQSTTIDFGMIAACAAGLTLWVSNY</sequence>